<accession>A0ABZ1HAW2</accession>
<dbReference type="Pfam" id="PF19474">
    <property type="entry name" value="DUF6011"/>
    <property type="match status" value="1"/>
</dbReference>
<feature type="compositionally biased region" description="Polar residues" evidence="1">
    <location>
        <begin position="93"/>
        <end position="104"/>
    </location>
</feature>
<dbReference type="Proteomes" id="UP001340816">
    <property type="component" value="Chromosome"/>
</dbReference>
<evidence type="ECO:0000256" key="1">
    <source>
        <dbReference type="SAM" id="MobiDB-lite"/>
    </source>
</evidence>
<gene>
    <name evidence="2" type="ORF">OHB35_15235</name>
</gene>
<sequence length="131" mass="13783">MDDASRYRRWTPRTTPTDVADGGKQGRAGRIRATAATAAARVREQAVKAAMVARPHVVPIVTTVAAVAITSLFSSARDDGRPTGRGPSPSPQCQPTSGGLSSSCRECGRPLTDELSRLAGYGPTCARYLLI</sequence>
<proteinExistence type="predicted"/>
<feature type="region of interest" description="Disordered" evidence="1">
    <location>
        <begin position="1"/>
        <end position="30"/>
    </location>
</feature>
<feature type="region of interest" description="Disordered" evidence="1">
    <location>
        <begin position="75"/>
        <end position="107"/>
    </location>
</feature>
<dbReference type="InterPro" id="IPR046053">
    <property type="entry name" value="DUF6011"/>
</dbReference>
<evidence type="ECO:0000313" key="2">
    <source>
        <dbReference type="EMBL" id="WSD14485.1"/>
    </source>
</evidence>
<reference evidence="2 3" key="1">
    <citation type="submission" date="2022-10" db="EMBL/GenBank/DDBJ databases">
        <title>The complete genomes of actinobacterial strains from the NBC collection.</title>
        <authorList>
            <person name="Joergensen T.S."/>
            <person name="Alvarez Arevalo M."/>
            <person name="Sterndorff E.B."/>
            <person name="Faurdal D."/>
            <person name="Vuksanovic O."/>
            <person name="Mourched A.-S."/>
            <person name="Charusanti P."/>
            <person name="Shaw S."/>
            <person name="Blin K."/>
            <person name="Weber T."/>
        </authorList>
    </citation>
    <scope>NUCLEOTIDE SEQUENCE [LARGE SCALE GENOMIC DNA]</scope>
    <source>
        <strain evidence="2 3">NBC 01752</strain>
    </source>
</reference>
<dbReference type="RefSeq" id="WP_326759130.1">
    <property type="nucleotide sequence ID" value="NZ_CP109135.1"/>
</dbReference>
<evidence type="ECO:0000313" key="3">
    <source>
        <dbReference type="Proteomes" id="UP001340816"/>
    </source>
</evidence>
<organism evidence="2 3">
    <name type="scientific">Streptomyces phaeochromogenes</name>
    <dbReference type="NCBI Taxonomy" id="1923"/>
    <lineage>
        <taxon>Bacteria</taxon>
        <taxon>Bacillati</taxon>
        <taxon>Actinomycetota</taxon>
        <taxon>Actinomycetes</taxon>
        <taxon>Kitasatosporales</taxon>
        <taxon>Streptomycetaceae</taxon>
        <taxon>Streptomyces</taxon>
        <taxon>Streptomyces phaeochromogenes group</taxon>
    </lineage>
</organism>
<dbReference type="EMBL" id="CP109135">
    <property type="protein sequence ID" value="WSD14485.1"/>
    <property type="molecule type" value="Genomic_DNA"/>
</dbReference>
<keyword evidence="3" id="KW-1185">Reference proteome</keyword>
<protein>
    <submittedName>
        <fullName evidence="2">DUF6011 domain-containing protein</fullName>
    </submittedName>
</protein>
<name>A0ABZ1HAW2_STRPH</name>